<dbReference type="STRING" id="1802129.A3J04_01415"/>
<proteinExistence type="predicted"/>
<feature type="transmembrane region" description="Helical" evidence="1">
    <location>
        <begin position="273"/>
        <end position="296"/>
    </location>
</feature>
<sequence>MQVQLRKEYFLWTIIALYVVVFGAFTSFRHYNFYTQTWDMGAFVQTMWNTTQGRIMFNNIEEIHNTLGVHMSPWLFALVPGYLLFQSPYYLLIVQTIALALGAIPAYLLAYHILRKKSYALAFATNYLLYPALHWINSYDFHPVSFAVPFLLGAFYFFEKRNLLWMTIFLALAASTREDIILVVLFFGFFVLAQNKTDAPLKATRERKIGATIALCAIVYFLLAIKVIMPSLGGGLLRLDRYAHLGSSFSEIATTAITNPALIAKTILAPEKILYFLWLFIPVAFLPFFSWRSLILVIPGLVENMLTTFPFQFTGLYQYDSVLVAGILYGAIRGAHTVISRWPRKRKVVLGIIISAMILGFTARSPLNPFFFPTFVFRSSPRADAFREIVKSVPDGTPLAANTNLIPHLSHREHAYMLGDEPPNIDLVIIDAQDPTGFASAEDFQSYVERYAQSEDYSVQIFRDRYFIFHRKGASEPLLLSSQ</sequence>
<protein>
    <recommendedName>
        <fullName evidence="4">DUF2079 domain-containing protein</fullName>
    </recommendedName>
</protein>
<keyword evidence="1" id="KW-0472">Membrane</keyword>
<gene>
    <name evidence="2" type="ORF">A3J04_01415</name>
</gene>
<reference evidence="2 3" key="1">
    <citation type="journal article" date="2016" name="Nat. Commun.">
        <title>Thousands of microbial genomes shed light on interconnected biogeochemical processes in an aquifer system.</title>
        <authorList>
            <person name="Anantharaman K."/>
            <person name="Brown C.T."/>
            <person name="Hug L.A."/>
            <person name="Sharon I."/>
            <person name="Castelle C.J."/>
            <person name="Probst A.J."/>
            <person name="Thomas B.C."/>
            <person name="Singh A."/>
            <person name="Wilkins M.J."/>
            <person name="Karaoz U."/>
            <person name="Brodie E.L."/>
            <person name="Williams K.H."/>
            <person name="Hubbard S.S."/>
            <person name="Banfield J.F."/>
        </authorList>
    </citation>
    <scope>NUCLEOTIDE SEQUENCE [LARGE SCALE GENOMIC DNA]</scope>
</reference>
<feature type="transmembrane region" description="Helical" evidence="1">
    <location>
        <begin position="165"/>
        <end position="189"/>
    </location>
</feature>
<evidence type="ECO:0000256" key="1">
    <source>
        <dbReference type="SAM" id="Phobius"/>
    </source>
</evidence>
<accession>A0A1G2H048</accession>
<feature type="transmembrane region" description="Helical" evidence="1">
    <location>
        <begin position="141"/>
        <end position="158"/>
    </location>
</feature>
<dbReference type="Pfam" id="PF09852">
    <property type="entry name" value="DUF2079"/>
    <property type="match status" value="1"/>
</dbReference>
<dbReference type="EMBL" id="MHNZ01000028">
    <property type="protein sequence ID" value="OGZ55832.1"/>
    <property type="molecule type" value="Genomic_DNA"/>
</dbReference>
<organism evidence="2 3">
    <name type="scientific">Candidatus Ryanbacteria bacterium RIFCSPLOWO2_02_FULL_47_14</name>
    <dbReference type="NCBI Taxonomy" id="1802129"/>
    <lineage>
        <taxon>Bacteria</taxon>
        <taxon>Candidatus Ryaniibacteriota</taxon>
    </lineage>
</organism>
<evidence type="ECO:0008006" key="4">
    <source>
        <dbReference type="Google" id="ProtNLM"/>
    </source>
</evidence>
<feature type="transmembrane region" description="Helical" evidence="1">
    <location>
        <begin position="9"/>
        <end position="28"/>
    </location>
</feature>
<evidence type="ECO:0000313" key="2">
    <source>
        <dbReference type="EMBL" id="OGZ55832.1"/>
    </source>
</evidence>
<keyword evidence="1" id="KW-0812">Transmembrane</keyword>
<dbReference type="Proteomes" id="UP000177954">
    <property type="component" value="Unassembled WGS sequence"/>
</dbReference>
<feature type="transmembrane region" description="Helical" evidence="1">
    <location>
        <begin position="316"/>
        <end position="336"/>
    </location>
</feature>
<comment type="caution">
    <text evidence="2">The sequence shown here is derived from an EMBL/GenBank/DDBJ whole genome shotgun (WGS) entry which is preliminary data.</text>
</comment>
<keyword evidence="1" id="KW-1133">Transmembrane helix</keyword>
<dbReference type="InterPro" id="IPR018650">
    <property type="entry name" value="STSV1_Orf64"/>
</dbReference>
<feature type="transmembrane region" description="Helical" evidence="1">
    <location>
        <begin position="89"/>
        <end position="111"/>
    </location>
</feature>
<name>A0A1G2H048_9BACT</name>
<feature type="transmembrane region" description="Helical" evidence="1">
    <location>
        <begin position="209"/>
        <end position="229"/>
    </location>
</feature>
<feature type="transmembrane region" description="Helical" evidence="1">
    <location>
        <begin position="348"/>
        <end position="367"/>
    </location>
</feature>
<evidence type="ECO:0000313" key="3">
    <source>
        <dbReference type="Proteomes" id="UP000177954"/>
    </source>
</evidence>
<dbReference type="AlphaFoldDB" id="A0A1G2H048"/>